<comment type="similarity">
    <text evidence="2">Belongs to the etk/wzc family.</text>
</comment>
<dbReference type="InterPro" id="IPR050445">
    <property type="entry name" value="Bact_polysacc_biosynth/exp"/>
</dbReference>
<proteinExistence type="inferred from homology"/>
<evidence type="ECO:0000256" key="14">
    <source>
        <dbReference type="SAM" id="Coils"/>
    </source>
</evidence>
<dbReference type="InterPro" id="IPR003593">
    <property type="entry name" value="AAA+_ATPase"/>
</dbReference>
<feature type="transmembrane region" description="Helical" evidence="15">
    <location>
        <begin position="37"/>
        <end position="56"/>
    </location>
</feature>
<dbReference type="InterPro" id="IPR027417">
    <property type="entry name" value="P-loop_NTPase"/>
</dbReference>
<dbReference type="GO" id="GO:0042802">
    <property type="term" value="F:identical protein binding"/>
    <property type="evidence" value="ECO:0007669"/>
    <property type="project" value="UniProtKB-ARBA"/>
</dbReference>
<evidence type="ECO:0000256" key="15">
    <source>
        <dbReference type="SAM" id="Phobius"/>
    </source>
</evidence>
<dbReference type="GO" id="GO:0005886">
    <property type="term" value="C:plasma membrane"/>
    <property type="evidence" value="ECO:0007669"/>
    <property type="project" value="UniProtKB-SubCell"/>
</dbReference>
<keyword evidence="6 15" id="KW-0812">Transmembrane</keyword>
<gene>
    <name evidence="17" type="ORF">C3942_01760</name>
</gene>
<dbReference type="Pfam" id="PF02706">
    <property type="entry name" value="Wzz"/>
    <property type="match status" value="1"/>
</dbReference>
<keyword evidence="9" id="KW-0067">ATP-binding</keyword>
<evidence type="ECO:0000313" key="17">
    <source>
        <dbReference type="EMBL" id="PPE75645.1"/>
    </source>
</evidence>
<dbReference type="CDD" id="cd05387">
    <property type="entry name" value="BY-kinase"/>
    <property type="match status" value="1"/>
</dbReference>
<dbReference type="Proteomes" id="UP000238220">
    <property type="component" value="Unassembled WGS sequence"/>
</dbReference>
<dbReference type="NCBIfam" id="TIGR01007">
    <property type="entry name" value="eps_fam"/>
    <property type="match status" value="1"/>
</dbReference>
<dbReference type="GO" id="GO:0004713">
    <property type="term" value="F:protein tyrosine kinase activity"/>
    <property type="evidence" value="ECO:0007669"/>
    <property type="project" value="UniProtKB-KW"/>
</dbReference>
<dbReference type="RefSeq" id="WP_104228611.1">
    <property type="nucleotide sequence ID" value="NZ_PSNW01000001.1"/>
</dbReference>
<evidence type="ECO:0000256" key="2">
    <source>
        <dbReference type="ARBA" id="ARBA00008883"/>
    </source>
</evidence>
<keyword evidence="4" id="KW-0997">Cell inner membrane</keyword>
<dbReference type="Gene3D" id="3.40.50.300">
    <property type="entry name" value="P-loop containing nucleotide triphosphate hydrolases"/>
    <property type="match status" value="1"/>
</dbReference>
<dbReference type="GO" id="GO:0005524">
    <property type="term" value="F:ATP binding"/>
    <property type="evidence" value="ECO:0007669"/>
    <property type="project" value="UniProtKB-KW"/>
</dbReference>
<keyword evidence="18" id="KW-1185">Reference proteome</keyword>
<dbReference type="EMBL" id="PSNW01000001">
    <property type="protein sequence ID" value="PPE75645.1"/>
    <property type="molecule type" value="Genomic_DNA"/>
</dbReference>
<comment type="catalytic activity">
    <reaction evidence="13">
        <text>L-tyrosyl-[protein] + ATP = O-phospho-L-tyrosyl-[protein] + ADP + H(+)</text>
        <dbReference type="Rhea" id="RHEA:10596"/>
        <dbReference type="Rhea" id="RHEA-COMP:10136"/>
        <dbReference type="Rhea" id="RHEA-COMP:20101"/>
        <dbReference type="ChEBI" id="CHEBI:15378"/>
        <dbReference type="ChEBI" id="CHEBI:30616"/>
        <dbReference type="ChEBI" id="CHEBI:46858"/>
        <dbReference type="ChEBI" id="CHEBI:61978"/>
        <dbReference type="ChEBI" id="CHEBI:456216"/>
    </reaction>
</comment>
<dbReference type="PANTHER" id="PTHR32309">
    <property type="entry name" value="TYROSINE-PROTEIN KINASE"/>
    <property type="match status" value="1"/>
</dbReference>
<accession>A0A2S5TKX8</accession>
<dbReference type="PANTHER" id="PTHR32309:SF32">
    <property type="entry name" value="TYROSINE-PROTEIN KINASE ETK-RELATED"/>
    <property type="match status" value="1"/>
</dbReference>
<dbReference type="InterPro" id="IPR003856">
    <property type="entry name" value="LPS_length_determ_N"/>
</dbReference>
<dbReference type="Pfam" id="PF13614">
    <property type="entry name" value="AAA_31"/>
    <property type="match status" value="1"/>
</dbReference>
<keyword evidence="8" id="KW-0418">Kinase</keyword>
<keyword evidence="14" id="KW-0175">Coiled coil</keyword>
<dbReference type="FunFam" id="3.40.50.300:FF:000527">
    <property type="entry name" value="Tyrosine-protein kinase etk"/>
    <property type="match status" value="1"/>
</dbReference>
<dbReference type="InterPro" id="IPR005702">
    <property type="entry name" value="Wzc-like_C"/>
</dbReference>
<evidence type="ECO:0000256" key="1">
    <source>
        <dbReference type="ARBA" id="ARBA00004429"/>
    </source>
</evidence>
<keyword evidence="3" id="KW-1003">Cell membrane</keyword>
<evidence type="ECO:0000259" key="16">
    <source>
        <dbReference type="SMART" id="SM00382"/>
    </source>
</evidence>
<evidence type="ECO:0000256" key="5">
    <source>
        <dbReference type="ARBA" id="ARBA00022679"/>
    </source>
</evidence>
<comment type="subcellular location">
    <subcellularLocation>
        <location evidence="1">Cell inner membrane</location>
        <topology evidence="1">Multi-pass membrane protein</topology>
    </subcellularLocation>
</comment>
<evidence type="ECO:0000256" key="6">
    <source>
        <dbReference type="ARBA" id="ARBA00022692"/>
    </source>
</evidence>
<feature type="coiled-coil region" evidence="14">
    <location>
        <begin position="274"/>
        <end position="324"/>
    </location>
</feature>
<organism evidence="17 18">
    <name type="scientific">Solimonas fluminis</name>
    <dbReference type="NCBI Taxonomy" id="2086571"/>
    <lineage>
        <taxon>Bacteria</taxon>
        <taxon>Pseudomonadati</taxon>
        <taxon>Pseudomonadota</taxon>
        <taxon>Gammaproteobacteria</taxon>
        <taxon>Nevskiales</taxon>
        <taxon>Nevskiaceae</taxon>
        <taxon>Solimonas</taxon>
    </lineage>
</organism>
<comment type="caution">
    <text evidence="17">The sequence shown here is derived from an EMBL/GenBank/DDBJ whole genome shotgun (WGS) entry which is preliminary data.</text>
</comment>
<dbReference type="Pfam" id="PF13807">
    <property type="entry name" value="GNVR"/>
    <property type="match status" value="1"/>
</dbReference>
<evidence type="ECO:0000256" key="3">
    <source>
        <dbReference type="ARBA" id="ARBA00022475"/>
    </source>
</evidence>
<evidence type="ECO:0000313" key="18">
    <source>
        <dbReference type="Proteomes" id="UP000238220"/>
    </source>
</evidence>
<evidence type="ECO:0000256" key="12">
    <source>
        <dbReference type="ARBA" id="ARBA00023137"/>
    </source>
</evidence>
<dbReference type="SUPFAM" id="SSF52540">
    <property type="entry name" value="P-loop containing nucleoside triphosphate hydrolases"/>
    <property type="match status" value="1"/>
</dbReference>
<protein>
    <recommendedName>
        <fullName evidence="16">AAA+ ATPase domain-containing protein</fullName>
    </recommendedName>
</protein>
<evidence type="ECO:0000256" key="13">
    <source>
        <dbReference type="ARBA" id="ARBA00053015"/>
    </source>
</evidence>
<evidence type="ECO:0000256" key="4">
    <source>
        <dbReference type="ARBA" id="ARBA00022519"/>
    </source>
</evidence>
<dbReference type="InterPro" id="IPR032807">
    <property type="entry name" value="GNVR"/>
</dbReference>
<keyword evidence="10 15" id="KW-1133">Transmembrane helix</keyword>
<evidence type="ECO:0000256" key="9">
    <source>
        <dbReference type="ARBA" id="ARBA00022840"/>
    </source>
</evidence>
<keyword evidence="5" id="KW-0808">Transferase</keyword>
<name>A0A2S5TKX8_9GAMM</name>
<keyword evidence="7" id="KW-0547">Nucleotide-binding</keyword>
<evidence type="ECO:0000256" key="10">
    <source>
        <dbReference type="ARBA" id="ARBA00022989"/>
    </source>
</evidence>
<dbReference type="AlphaFoldDB" id="A0A2S5TKX8"/>
<reference evidence="17 18" key="1">
    <citation type="submission" date="2018-02" db="EMBL/GenBank/DDBJ databases">
        <title>Genome sequencing of Solimonas sp. HR-BB.</title>
        <authorList>
            <person name="Lee Y."/>
            <person name="Jeon C.O."/>
        </authorList>
    </citation>
    <scope>NUCLEOTIDE SEQUENCE [LARGE SCALE GENOMIC DNA]</scope>
    <source>
        <strain evidence="17 18">HR-BB</strain>
    </source>
</reference>
<evidence type="ECO:0000256" key="8">
    <source>
        <dbReference type="ARBA" id="ARBA00022777"/>
    </source>
</evidence>
<sequence>MKADSAPVPLQGSFQAQEEDGELDLGQLLSTLWSGRWTIVAFVAAACVLGILYLIAARPVYESNGMVQVEQNAKSMGGGMGDLASLFGAPMETEAEIQILKSRMVLGKVISALKLEVQAEASYFPIFGRFIARKRVEGDALQPALFTNSRYAWGGEKLEVTQFTVPETLLGEPFRLTALGNGQFSLQDPEDDSKIWRGQVGVLLSAESSAGPITLFVQELRSHPGTRFSVVRLSFMEVLTNLQKHLKVVEAGKQSGVISLTVRGPSASYVADVIQQMEDAYLRQNVERRSAEAQQSLEFLQQQLPEIKGRVDAAQAKLNEYQLKQGSVNVTKETELVLQQSVDFETKRLELMGQRQQATQRFTAQHPVVQALDAQIRALDSEQANIKKRTETLPETQQEVLSLMRELEVNSQIYTTLLNSAQELQVAKAGTVGNVRIIDYPLIPNKKTSPVSVVVGAISVFIGLVLGVGFLFLQKALFRGVNRPDEVERVLGLPTYAAVPYTGRQKRVALALRRKQEGTHILAEVEPDNVAIEALRSLRTSLQFALLEAQNNIVMLTGPTPGLGKSFVSMNLAAVLAKSGKKVVVVDCDLRRGYLHRYIGETAAPGISDYVAGNADMQSVIRKTPVAGLSLIANGTIPPNPSELLLHERFVQFLKHLSETYDLVIVDTPPVLPVTDASIIGRMAGCVLMVLKEGEHPMRMVEETVRRLRQAGVQLRGIIFNQVGIRGGGYGYYSSYYTYSYSNKYGAAPR</sequence>
<dbReference type="NCBIfam" id="TIGR01005">
    <property type="entry name" value="eps_transp_fam"/>
    <property type="match status" value="1"/>
</dbReference>
<dbReference type="InterPro" id="IPR005700">
    <property type="entry name" value="EPS_ExoP-like"/>
</dbReference>
<evidence type="ECO:0000256" key="11">
    <source>
        <dbReference type="ARBA" id="ARBA00023136"/>
    </source>
</evidence>
<feature type="domain" description="AAA+ ATPase" evidence="16">
    <location>
        <begin position="550"/>
        <end position="712"/>
    </location>
</feature>
<keyword evidence="11 15" id="KW-0472">Membrane</keyword>
<dbReference type="InterPro" id="IPR025669">
    <property type="entry name" value="AAA_dom"/>
</dbReference>
<keyword evidence="12" id="KW-0829">Tyrosine-protein kinase</keyword>
<evidence type="ECO:0000256" key="7">
    <source>
        <dbReference type="ARBA" id="ARBA00022741"/>
    </source>
</evidence>
<dbReference type="Pfam" id="PF23607">
    <property type="entry name" value="WZC_N"/>
    <property type="match status" value="1"/>
</dbReference>
<dbReference type="OrthoDB" id="9775724at2"/>
<dbReference type="SMART" id="SM00382">
    <property type="entry name" value="AAA"/>
    <property type="match status" value="1"/>
</dbReference>
<dbReference type="SUPFAM" id="SSF57997">
    <property type="entry name" value="Tropomyosin"/>
    <property type="match status" value="1"/>
</dbReference>
<feature type="transmembrane region" description="Helical" evidence="15">
    <location>
        <begin position="451"/>
        <end position="473"/>
    </location>
</feature>